<name>A0AAN5Z699_FUSAU</name>
<dbReference type="AlphaFoldDB" id="A0AAN5Z699"/>
<dbReference type="Proteomes" id="UP000537989">
    <property type="component" value="Unassembled WGS sequence"/>
</dbReference>
<evidence type="ECO:0000313" key="1">
    <source>
        <dbReference type="EMBL" id="KAF5233637.1"/>
    </source>
</evidence>
<accession>A0AAN5Z699</accession>
<gene>
    <name evidence="1" type="ORF">FAUST_8073</name>
</gene>
<sequence length="113" mass="12675">MAEQLRLQDSKEKFQAAYDAAVSQKESAEKDWKEEEEAGLHTMKFDQWYPINAPAYSAAFQQYLAARAVYEAALHAVDEQAAKAWQEKVRQVAIDNRGPNGAPNYNTLIGPDA</sequence>
<reference evidence="1 2" key="1">
    <citation type="submission" date="2020-02" db="EMBL/GenBank/DDBJ databases">
        <title>Identification and distribution of gene clusters putatively required for synthesis of sphingolipid metabolism inhibitors in phylogenetically diverse species of the filamentous fungus Fusarium.</title>
        <authorList>
            <person name="Kim H.-S."/>
            <person name="Busman M."/>
            <person name="Brown D.W."/>
            <person name="Divon H."/>
            <person name="Uhlig S."/>
            <person name="Proctor R.H."/>
        </authorList>
    </citation>
    <scope>NUCLEOTIDE SEQUENCE [LARGE SCALE GENOMIC DNA]</scope>
    <source>
        <strain evidence="1 2">NRRL 2903</strain>
    </source>
</reference>
<comment type="caution">
    <text evidence="1">The sequence shown here is derived from an EMBL/GenBank/DDBJ whole genome shotgun (WGS) entry which is preliminary data.</text>
</comment>
<keyword evidence="2" id="KW-1185">Reference proteome</keyword>
<proteinExistence type="predicted"/>
<organism evidence="1 2">
    <name type="scientific">Fusarium austroamericanum</name>
    <dbReference type="NCBI Taxonomy" id="282268"/>
    <lineage>
        <taxon>Eukaryota</taxon>
        <taxon>Fungi</taxon>
        <taxon>Dikarya</taxon>
        <taxon>Ascomycota</taxon>
        <taxon>Pezizomycotina</taxon>
        <taxon>Sordariomycetes</taxon>
        <taxon>Hypocreomycetidae</taxon>
        <taxon>Hypocreales</taxon>
        <taxon>Nectriaceae</taxon>
        <taxon>Fusarium</taxon>
    </lineage>
</organism>
<evidence type="ECO:0000313" key="2">
    <source>
        <dbReference type="Proteomes" id="UP000537989"/>
    </source>
</evidence>
<protein>
    <submittedName>
        <fullName evidence="1">Uncharacterized protein</fullName>
    </submittedName>
</protein>
<dbReference type="EMBL" id="JAAMOD010000250">
    <property type="protein sequence ID" value="KAF5233637.1"/>
    <property type="molecule type" value="Genomic_DNA"/>
</dbReference>